<name>A0A5C6TRY6_9SPHN</name>
<dbReference type="InterPro" id="IPR028098">
    <property type="entry name" value="Glyco_trans_4-like_N"/>
</dbReference>
<evidence type="ECO:0000259" key="2">
    <source>
        <dbReference type="Pfam" id="PF13439"/>
    </source>
</evidence>
<keyword evidence="3" id="KW-0808">Transferase</keyword>
<sequence>MAPVRILHCHSTFSLGGKEARAVRLMNAFGDAAEHSILSAMPDRLGARDAISPDIRVSFPTGAPPLTGPPTPRRLWRLASYLRGFDLVLSYNWGAFDAVMARRLFAGLVRLPPLIHHEDGFNEDEAVRLDPRRNRYRRFGLPAARALVVPSKRLETVARSHWSRAALRIPNGVPVARFARPPEAGAIPGFERRPGEIVIGTVAGLRAVKNLPRLVRAVAAMRSKDVRLVIVGEGPESDRIAAEAGAHGLGARLVMPGFLTDPARWIAHFDIFALSSDSEQFPISLVEAMAAGLPVVATAVGDVIEMVSADNRPLIVEPADEAGFTAALDSLAEQTALRHAIGAANRATARTEYDEAKMIAAYARLYGEAIGRPDAFAPCA</sequence>
<dbReference type="EMBL" id="VOQQ01000001">
    <property type="protein sequence ID" value="TXC62458.1"/>
    <property type="molecule type" value="Genomic_DNA"/>
</dbReference>
<dbReference type="OrthoDB" id="9790710at2"/>
<dbReference type="AlphaFoldDB" id="A0A5C6TRY6"/>
<evidence type="ECO:0000313" key="3">
    <source>
        <dbReference type="EMBL" id="TXC62458.1"/>
    </source>
</evidence>
<dbReference type="Pfam" id="PF13439">
    <property type="entry name" value="Glyco_transf_4"/>
    <property type="match status" value="1"/>
</dbReference>
<dbReference type="InterPro" id="IPR001296">
    <property type="entry name" value="Glyco_trans_1"/>
</dbReference>
<dbReference type="RefSeq" id="WP_147041846.1">
    <property type="nucleotide sequence ID" value="NZ_BAABIR010000001.1"/>
</dbReference>
<keyword evidence="4" id="KW-1185">Reference proteome</keyword>
<dbReference type="Proteomes" id="UP000321249">
    <property type="component" value="Unassembled WGS sequence"/>
</dbReference>
<proteinExistence type="predicted"/>
<comment type="caution">
    <text evidence="3">The sequence shown here is derived from an EMBL/GenBank/DDBJ whole genome shotgun (WGS) entry which is preliminary data.</text>
</comment>
<feature type="domain" description="Glycosyltransferase subfamily 4-like N-terminal" evidence="2">
    <location>
        <begin position="16"/>
        <end position="177"/>
    </location>
</feature>
<evidence type="ECO:0000259" key="1">
    <source>
        <dbReference type="Pfam" id="PF00534"/>
    </source>
</evidence>
<reference evidence="3 4" key="1">
    <citation type="journal article" date="2015" name="J. Microbiol.">
        <title>Sphingosinicella ginsenosidimutans sp. nov., with ginsenoside converting activity.</title>
        <authorList>
            <person name="Kim J.K."/>
            <person name="Kang M.S."/>
            <person name="Park S.C."/>
            <person name="Kim K.M."/>
            <person name="Choi K."/>
            <person name="Yoon M.H."/>
            <person name="Im W.T."/>
        </authorList>
    </citation>
    <scope>NUCLEOTIDE SEQUENCE [LARGE SCALE GENOMIC DNA]</scope>
    <source>
        <strain evidence="3 4">BS-11</strain>
    </source>
</reference>
<dbReference type="Gene3D" id="3.40.50.2000">
    <property type="entry name" value="Glycogen Phosphorylase B"/>
    <property type="match status" value="2"/>
</dbReference>
<feature type="domain" description="Glycosyl transferase family 1" evidence="1">
    <location>
        <begin position="193"/>
        <end position="346"/>
    </location>
</feature>
<dbReference type="CDD" id="cd03811">
    <property type="entry name" value="GT4_GT28_WabH-like"/>
    <property type="match status" value="1"/>
</dbReference>
<gene>
    <name evidence="3" type="ORF">FRZ32_01575</name>
</gene>
<evidence type="ECO:0000313" key="4">
    <source>
        <dbReference type="Proteomes" id="UP000321249"/>
    </source>
</evidence>
<organism evidence="3 4">
    <name type="scientific">Allosphingosinicella ginsenosidimutans</name>
    <dbReference type="NCBI Taxonomy" id="1176539"/>
    <lineage>
        <taxon>Bacteria</taxon>
        <taxon>Pseudomonadati</taxon>
        <taxon>Pseudomonadota</taxon>
        <taxon>Alphaproteobacteria</taxon>
        <taxon>Sphingomonadales</taxon>
        <taxon>Sphingomonadaceae</taxon>
        <taxon>Allosphingosinicella</taxon>
    </lineage>
</organism>
<dbReference type="Pfam" id="PF00534">
    <property type="entry name" value="Glycos_transf_1"/>
    <property type="match status" value="1"/>
</dbReference>
<dbReference type="SUPFAM" id="SSF53756">
    <property type="entry name" value="UDP-Glycosyltransferase/glycogen phosphorylase"/>
    <property type="match status" value="1"/>
</dbReference>
<protein>
    <submittedName>
        <fullName evidence="3">Glycosyltransferase</fullName>
    </submittedName>
</protein>
<dbReference type="PANTHER" id="PTHR12526">
    <property type="entry name" value="GLYCOSYLTRANSFERASE"/>
    <property type="match status" value="1"/>
</dbReference>
<accession>A0A5C6TRY6</accession>
<dbReference type="GO" id="GO:0016757">
    <property type="term" value="F:glycosyltransferase activity"/>
    <property type="evidence" value="ECO:0007669"/>
    <property type="project" value="InterPro"/>
</dbReference>